<dbReference type="SUPFAM" id="SSF46785">
    <property type="entry name" value="Winged helix' DNA-binding domain"/>
    <property type="match status" value="1"/>
</dbReference>
<dbReference type="Gene3D" id="1.10.10.10">
    <property type="entry name" value="Winged helix-like DNA-binding domain superfamily/Winged helix DNA-binding domain"/>
    <property type="match status" value="1"/>
</dbReference>
<feature type="region of interest" description="Disordered" evidence="4">
    <location>
        <begin position="948"/>
        <end position="1153"/>
    </location>
</feature>
<feature type="region of interest" description="Disordered" evidence="4">
    <location>
        <begin position="1"/>
        <end position="78"/>
    </location>
</feature>
<dbReference type="OMA" id="NDLTSWP"/>
<dbReference type="Proteomes" id="UP000027135">
    <property type="component" value="Unassembled WGS sequence"/>
</dbReference>
<dbReference type="GO" id="GO:0005829">
    <property type="term" value="C:cytosol"/>
    <property type="evidence" value="ECO:0007669"/>
    <property type="project" value="TreeGrafter"/>
</dbReference>
<feature type="compositionally biased region" description="Low complexity" evidence="4">
    <location>
        <begin position="742"/>
        <end position="753"/>
    </location>
</feature>
<dbReference type="InterPro" id="IPR006630">
    <property type="entry name" value="La_HTH"/>
</dbReference>
<feature type="domain" description="HTH La-type RNA-binding" evidence="5">
    <location>
        <begin position="212"/>
        <end position="302"/>
    </location>
</feature>
<dbReference type="InParanoid" id="A0A067QQT3"/>
<dbReference type="FunCoup" id="A0A067QQT3">
    <property type="interactions" value="526"/>
</dbReference>
<proteinExistence type="predicted"/>
<evidence type="ECO:0000313" key="6">
    <source>
        <dbReference type="EMBL" id="KDR07137.1"/>
    </source>
</evidence>
<evidence type="ECO:0000256" key="4">
    <source>
        <dbReference type="SAM" id="MobiDB-lite"/>
    </source>
</evidence>
<feature type="compositionally biased region" description="Basic and acidic residues" evidence="4">
    <location>
        <begin position="489"/>
        <end position="505"/>
    </location>
</feature>
<dbReference type="InterPro" id="IPR045180">
    <property type="entry name" value="La_dom_prot"/>
</dbReference>
<dbReference type="SMART" id="SM00715">
    <property type="entry name" value="LA"/>
    <property type="match status" value="1"/>
</dbReference>
<sequence>MAKQNGHIKGNAGSSSSSTSSAQASNGDGAHGPSFPPEEKPVENGSPSFVEDQHKGCSQPAGPEAAERRKKIPKHKWVPLDIDLAKSCGKRERVPKFYGGHYKDRNGDHGSDYYGREDGDGWRGADGWDRGGHHYRGGRGGPRHRGRGGRGGGRGSGRGGYRRGGPPHNESDYPDYPTDYTQVNSFGGASEQPAFMMPYFGTFYFDNSSYMHLDEPTLKEYIRKQIEYYFSEENLLRDFYLRRKMDSEGYLPIKLIASFHRVYRLSTNIEVVCDAIRNSDVLEVNDYKVRTKIDPTKWPITEPGKQFFNAGHHHHHPGVRFIMPGQVPVGVHQFAHPRSIPIHQIPPPPLRANFHSFLRPSAPPVTLDLDELENGTDFHHMGENLNPDVPEFIPVTVRIQDESGDHISTETEGEQWNEGLETGRKENSETTLDSREDERRADLSGCEERLEGEDEMKVAVQRNSSQSYFSANQEDDNAWREVKRRVKPPPKDKPEEKKEREHFEEREELDFQFDEELDGPVPSGRHNTFTDWSEDESDYELSDHEINKLLIVTQSTSQSSRYPKHEGYDRTGDWTTRVKITQDLEQVISDGLNYYEDGLWTEQEWQSSGSYKTVNIITQEDFEKMTPRAPRKLNPEVPPPPPPSLAQSLSAEESVPEVARRPAPLEVPISEPPAFQGISGAWPHKERHHRRASRFYAVTKDGCPPDTSTLRKRKTRHTNNPPVESHVGWIMDVREHRTRTNSSSSAGTSPSESYPVGSSGSTPQSLPTFQHPSHSLLKENNFKQEVYSKYYSRCLKERKKLGIGQSQEMNTLFRFWSFFLRENYNRKMYQEFKTLAVEDAREGYRYGLECLFRFYSYGLEKKFRPEVYQDFQAETIADFESGQLYGLEKFWAFLKYYKHSSKLHIDPKLKECLSGYNDVKDFRVVMPGVENELRGGFRGMFHPHAVKRRNRSVSESYSMDLRRQSSSDRQTALQFQKRVRRLSGGPGSGNGQGRRRTDSVGPSSSGTSQVAHGSSGRTRSNSFNSARSLEPSSSNVKHSNSKDSNQSTNKARVNFDLGESDPVASNASNSKSDSSDRISGCKVRESGDRTSGSPVSNPVHKKKESSGCKKSVEKQKRFGDTQRDAASKEQDAVERVALSEMKHENSSLSSPEL</sequence>
<dbReference type="GO" id="GO:0045727">
    <property type="term" value="P:positive regulation of translation"/>
    <property type="evidence" value="ECO:0007669"/>
    <property type="project" value="TreeGrafter"/>
</dbReference>
<feature type="region of interest" description="Disordered" evidence="4">
    <location>
        <begin position="133"/>
        <end position="176"/>
    </location>
</feature>
<dbReference type="Pfam" id="PF05383">
    <property type="entry name" value="La"/>
    <property type="match status" value="1"/>
</dbReference>
<dbReference type="GO" id="GO:0000339">
    <property type="term" value="F:RNA cap binding"/>
    <property type="evidence" value="ECO:0007669"/>
    <property type="project" value="InterPro"/>
</dbReference>
<feature type="compositionally biased region" description="Basic residues" evidence="4">
    <location>
        <begin position="68"/>
        <end position="77"/>
    </location>
</feature>
<dbReference type="PANTHER" id="PTHR22792">
    <property type="entry name" value="LUPUS LA PROTEIN-RELATED"/>
    <property type="match status" value="1"/>
</dbReference>
<organism evidence="6 7">
    <name type="scientific">Zootermopsis nevadensis</name>
    <name type="common">Dampwood termite</name>
    <dbReference type="NCBI Taxonomy" id="136037"/>
    <lineage>
        <taxon>Eukaryota</taxon>
        <taxon>Metazoa</taxon>
        <taxon>Ecdysozoa</taxon>
        <taxon>Arthropoda</taxon>
        <taxon>Hexapoda</taxon>
        <taxon>Insecta</taxon>
        <taxon>Pterygota</taxon>
        <taxon>Neoptera</taxon>
        <taxon>Polyneoptera</taxon>
        <taxon>Dictyoptera</taxon>
        <taxon>Blattodea</taxon>
        <taxon>Blattoidea</taxon>
        <taxon>Termitoidae</taxon>
        <taxon>Termopsidae</taxon>
        <taxon>Zootermopsis</taxon>
    </lineage>
</organism>
<evidence type="ECO:0000256" key="3">
    <source>
        <dbReference type="PROSITE-ProRule" id="PRU00332"/>
    </source>
</evidence>
<feature type="compositionally biased region" description="Polar residues" evidence="4">
    <location>
        <begin position="756"/>
        <end position="773"/>
    </location>
</feature>
<feature type="compositionally biased region" description="Basic and acidic residues" evidence="4">
    <location>
        <begin position="1104"/>
        <end position="1134"/>
    </location>
</feature>
<protein>
    <recommendedName>
        <fullName evidence="2">La-related protein 1</fullName>
    </recommendedName>
</protein>
<feature type="region of interest" description="Disordered" evidence="4">
    <location>
        <begin position="627"/>
        <end position="656"/>
    </location>
</feature>
<reference evidence="6 7" key="1">
    <citation type="journal article" date="2014" name="Nat. Commun.">
        <title>Molecular traces of alternative social organization in a termite genome.</title>
        <authorList>
            <person name="Terrapon N."/>
            <person name="Li C."/>
            <person name="Robertson H.M."/>
            <person name="Ji L."/>
            <person name="Meng X."/>
            <person name="Booth W."/>
            <person name="Chen Z."/>
            <person name="Childers C.P."/>
            <person name="Glastad K.M."/>
            <person name="Gokhale K."/>
            <person name="Gowin J."/>
            <person name="Gronenberg W."/>
            <person name="Hermansen R.A."/>
            <person name="Hu H."/>
            <person name="Hunt B.G."/>
            <person name="Huylmans A.K."/>
            <person name="Khalil S.M."/>
            <person name="Mitchell R.D."/>
            <person name="Munoz-Torres M.C."/>
            <person name="Mustard J.A."/>
            <person name="Pan H."/>
            <person name="Reese J.T."/>
            <person name="Scharf M.E."/>
            <person name="Sun F."/>
            <person name="Vogel H."/>
            <person name="Xiao J."/>
            <person name="Yang W."/>
            <person name="Yang Z."/>
            <person name="Yang Z."/>
            <person name="Zhou J."/>
            <person name="Zhu J."/>
            <person name="Brent C.S."/>
            <person name="Elsik C.G."/>
            <person name="Goodisman M.A."/>
            <person name="Liberles D.A."/>
            <person name="Roe R.M."/>
            <person name="Vargo E.L."/>
            <person name="Vilcinskas A."/>
            <person name="Wang J."/>
            <person name="Bornberg-Bauer E."/>
            <person name="Korb J."/>
            <person name="Zhang G."/>
            <person name="Liebig J."/>
        </authorList>
    </citation>
    <scope>NUCLEOTIDE SEQUENCE [LARGE SCALE GENOMIC DNA]</scope>
    <source>
        <tissue evidence="6">Whole organism</tissue>
    </source>
</reference>
<name>A0A067QQT3_ZOONE</name>
<keyword evidence="7" id="KW-1185">Reference proteome</keyword>
<dbReference type="InterPro" id="IPR036388">
    <property type="entry name" value="WH-like_DNA-bd_sf"/>
</dbReference>
<dbReference type="SMART" id="SM00684">
    <property type="entry name" value="DM15"/>
    <property type="match status" value="3"/>
</dbReference>
<dbReference type="InterPro" id="IPR036390">
    <property type="entry name" value="WH_DNA-bd_sf"/>
</dbReference>
<feature type="compositionally biased region" description="Basic residues" evidence="4">
    <location>
        <begin position="133"/>
        <end position="148"/>
    </location>
</feature>
<feature type="region of interest" description="Disordered" evidence="4">
    <location>
        <begin position="699"/>
        <end position="774"/>
    </location>
</feature>
<dbReference type="EMBL" id="KK853502">
    <property type="protein sequence ID" value="KDR07137.1"/>
    <property type="molecule type" value="Genomic_DNA"/>
</dbReference>
<dbReference type="STRING" id="136037.A0A067QQT3"/>
<feature type="compositionally biased region" description="Low complexity" evidence="4">
    <location>
        <begin position="10"/>
        <end position="27"/>
    </location>
</feature>
<evidence type="ECO:0000256" key="1">
    <source>
        <dbReference type="ARBA" id="ARBA00022884"/>
    </source>
</evidence>
<feature type="compositionally biased region" description="Polar residues" evidence="4">
    <location>
        <begin position="1000"/>
        <end position="1051"/>
    </location>
</feature>
<dbReference type="FunFam" id="1.10.10.10:FF:000131">
    <property type="entry name" value="la-related protein 1B isoform X2"/>
    <property type="match status" value="1"/>
</dbReference>
<dbReference type="GO" id="GO:0010494">
    <property type="term" value="C:cytoplasmic stress granule"/>
    <property type="evidence" value="ECO:0007669"/>
    <property type="project" value="TreeGrafter"/>
</dbReference>
<feature type="compositionally biased region" description="Polar residues" evidence="4">
    <location>
        <begin position="461"/>
        <end position="472"/>
    </location>
</feature>
<dbReference type="PROSITE" id="PS50961">
    <property type="entry name" value="HTH_LA"/>
    <property type="match status" value="1"/>
</dbReference>
<feature type="region of interest" description="Disordered" evidence="4">
    <location>
        <begin position="403"/>
        <end position="507"/>
    </location>
</feature>
<dbReference type="PANTHER" id="PTHR22792:SF132">
    <property type="entry name" value="LA-RELATED PROTEIN 1"/>
    <property type="match status" value="1"/>
</dbReference>
<evidence type="ECO:0000256" key="2">
    <source>
        <dbReference type="ARBA" id="ARBA00072183"/>
    </source>
</evidence>
<dbReference type="Pfam" id="PF21071">
    <property type="entry name" value="LARP1_HEAT"/>
    <property type="match status" value="1"/>
</dbReference>
<dbReference type="eggNOG" id="KOG2590">
    <property type="taxonomic scope" value="Eukaryota"/>
</dbReference>
<evidence type="ECO:0000313" key="7">
    <source>
        <dbReference type="Proteomes" id="UP000027135"/>
    </source>
</evidence>
<feature type="compositionally biased region" description="Gly residues" evidence="4">
    <location>
        <begin position="149"/>
        <end position="163"/>
    </location>
</feature>
<dbReference type="GO" id="GO:0048255">
    <property type="term" value="P:mRNA stabilization"/>
    <property type="evidence" value="ECO:0007669"/>
    <property type="project" value="InterPro"/>
</dbReference>
<dbReference type="AlphaFoldDB" id="A0A067QQT3"/>
<dbReference type="GO" id="GO:0008187">
    <property type="term" value="F:poly-pyrimidine tract binding"/>
    <property type="evidence" value="ECO:0007669"/>
    <property type="project" value="UniProtKB-ARBA"/>
</dbReference>
<dbReference type="InterPro" id="IPR006607">
    <property type="entry name" value="DM15"/>
</dbReference>
<feature type="compositionally biased region" description="Basic and acidic residues" evidence="4">
    <location>
        <begin position="421"/>
        <end position="449"/>
    </location>
</feature>
<evidence type="ECO:0000259" key="5">
    <source>
        <dbReference type="PROSITE" id="PS50961"/>
    </source>
</evidence>
<keyword evidence="1 3" id="KW-0694">RNA-binding</keyword>
<accession>A0A067QQT3</accession>
<gene>
    <name evidence="6" type="ORF">L798_02594</name>
</gene>